<dbReference type="EMBL" id="LAZR01004858">
    <property type="protein sequence ID" value="KKN04982.1"/>
    <property type="molecule type" value="Genomic_DNA"/>
</dbReference>
<reference evidence="1" key="1">
    <citation type="journal article" date="2015" name="Nature">
        <title>Complex archaea that bridge the gap between prokaryotes and eukaryotes.</title>
        <authorList>
            <person name="Spang A."/>
            <person name="Saw J.H."/>
            <person name="Jorgensen S.L."/>
            <person name="Zaremba-Niedzwiedzka K."/>
            <person name="Martijn J."/>
            <person name="Lind A.E."/>
            <person name="van Eijk R."/>
            <person name="Schleper C."/>
            <person name="Guy L."/>
            <person name="Ettema T.J."/>
        </authorList>
    </citation>
    <scope>NUCLEOTIDE SEQUENCE</scope>
</reference>
<sequence length="130" mass="15574">MSIISHYLFRLFWALSNQSHYFQNLFRLLRFFTSHSTKRSSGIFGEALQDYYSKKIKSEFIVYQHCLKKEYNGKKLEFDLDIYFRKWDDLLSIERTLISLSYGKILDIGSSTGYYILYLMEKETTEGIEI</sequence>
<protein>
    <submittedName>
        <fullName evidence="1">Uncharacterized protein</fullName>
    </submittedName>
</protein>
<comment type="caution">
    <text evidence="1">The sequence shown here is derived from an EMBL/GenBank/DDBJ whole genome shotgun (WGS) entry which is preliminary data.</text>
</comment>
<evidence type="ECO:0000313" key="1">
    <source>
        <dbReference type="EMBL" id="KKN04982.1"/>
    </source>
</evidence>
<proteinExistence type="predicted"/>
<gene>
    <name evidence="1" type="ORF">LCGC14_1091910</name>
</gene>
<name>A0A0F9MZU3_9ZZZZ</name>
<dbReference type="AlphaFoldDB" id="A0A0F9MZU3"/>
<accession>A0A0F9MZU3</accession>
<organism evidence="1">
    <name type="scientific">marine sediment metagenome</name>
    <dbReference type="NCBI Taxonomy" id="412755"/>
    <lineage>
        <taxon>unclassified sequences</taxon>
        <taxon>metagenomes</taxon>
        <taxon>ecological metagenomes</taxon>
    </lineage>
</organism>